<keyword evidence="7 8" id="KW-0998">Cell outer membrane</keyword>
<evidence type="ECO:0000256" key="7">
    <source>
        <dbReference type="ARBA" id="ARBA00023237"/>
    </source>
</evidence>
<dbReference type="KEGG" id="ccz:CCALI_02480"/>
<dbReference type="EMBL" id="HF951689">
    <property type="protein sequence ID" value="CCW36278.1"/>
    <property type="molecule type" value="Genomic_DNA"/>
</dbReference>
<dbReference type="PANTHER" id="PTHR30069">
    <property type="entry name" value="TONB-DEPENDENT OUTER MEMBRANE RECEPTOR"/>
    <property type="match status" value="1"/>
</dbReference>
<dbReference type="InterPro" id="IPR039426">
    <property type="entry name" value="TonB-dep_rcpt-like"/>
</dbReference>
<comment type="similarity">
    <text evidence="8">Belongs to the TonB-dependent receptor family.</text>
</comment>
<dbReference type="GO" id="GO:0009279">
    <property type="term" value="C:cell outer membrane"/>
    <property type="evidence" value="ECO:0007669"/>
    <property type="project" value="UniProtKB-SubCell"/>
</dbReference>
<evidence type="ECO:0000256" key="2">
    <source>
        <dbReference type="ARBA" id="ARBA00022448"/>
    </source>
</evidence>
<dbReference type="HOGENOM" id="CLU_390261_0_0_0"/>
<dbReference type="GO" id="GO:0044718">
    <property type="term" value="P:siderophore transmembrane transport"/>
    <property type="evidence" value="ECO:0007669"/>
    <property type="project" value="TreeGrafter"/>
</dbReference>
<keyword evidence="11" id="KW-1185">Reference proteome</keyword>
<organism evidence="10 11">
    <name type="scientific">Chthonomonas calidirosea (strain DSM 23976 / ICMP 18418 / T49)</name>
    <dbReference type="NCBI Taxonomy" id="1303518"/>
    <lineage>
        <taxon>Bacteria</taxon>
        <taxon>Bacillati</taxon>
        <taxon>Armatimonadota</taxon>
        <taxon>Chthonomonadia</taxon>
        <taxon>Chthonomonadales</taxon>
        <taxon>Chthonomonadaceae</taxon>
        <taxon>Chthonomonas</taxon>
    </lineage>
</organism>
<dbReference type="eggNOG" id="COG4771">
    <property type="taxonomic scope" value="Bacteria"/>
</dbReference>
<evidence type="ECO:0000259" key="9">
    <source>
        <dbReference type="Pfam" id="PF00593"/>
    </source>
</evidence>
<dbReference type="InterPro" id="IPR000531">
    <property type="entry name" value="Beta-barrel_TonB"/>
</dbReference>
<dbReference type="eggNOG" id="COG1629">
    <property type="taxonomic scope" value="Bacteria"/>
</dbReference>
<dbReference type="RefSeq" id="WP_016483790.1">
    <property type="nucleotide sequence ID" value="NC_021487.1"/>
</dbReference>
<name>S0EWJ9_CHTCT</name>
<dbReference type="InParanoid" id="S0EWJ9"/>
<keyword evidence="5" id="KW-0798">TonB box</keyword>
<feature type="domain" description="TonB-dependent receptor-like beta-barrel" evidence="9">
    <location>
        <begin position="370"/>
        <end position="767"/>
    </location>
</feature>
<dbReference type="Proteomes" id="UP000014227">
    <property type="component" value="Chromosome I"/>
</dbReference>
<keyword evidence="2 8" id="KW-0813">Transport</keyword>
<keyword evidence="4 8" id="KW-0812">Transmembrane</keyword>
<gene>
    <name evidence="10" type="ORF">CCALI_02480</name>
</gene>
<evidence type="ECO:0000256" key="6">
    <source>
        <dbReference type="ARBA" id="ARBA00023136"/>
    </source>
</evidence>
<evidence type="ECO:0000313" key="11">
    <source>
        <dbReference type="Proteomes" id="UP000014227"/>
    </source>
</evidence>
<dbReference type="PROSITE" id="PS52016">
    <property type="entry name" value="TONB_DEPENDENT_REC_3"/>
    <property type="match status" value="1"/>
</dbReference>
<evidence type="ECO:0000256" key="8">
    <source>
        <dbReference type="PROSITE-ProRule" id="PRU01360"/>
    </source>
</evidence>
<dbReference type="PANTHER" id="PTHR30069:SF50">
    <property type="entry name" value="TONB-DEPENDENT RECEPTOR HI_1217-RELATED"/>
    <property type="match status" value="1"/>
</dbReference>
<dbReference type="STRING" id="454171.CP488_01610"/>
<dbReference type="InterPro" id="IPR036942">
    <property type="entry name" value="Beta-barrel_TonB_sf"/>
</dbReference>
<sequence length="842" mass="91884">MPFINAPIPSDAQTFVPRYVSFIVVNPATQQPLTTAVVTLQRGQNRKDAIVLTPSLMENSHATPVFDLCTWHTVSSVPKHQQAAIIHLLLNHSLCLQLSPQRSSSSQSPPTADIFVVVKASLLQRRQVEQSTTITHNQIQQFGGGAGATIQSITKAQAGVANDSAGQEHIRGEHAEISYVVDGVPLPEILSGQQSAVVVPSTIQTLQLLTGSYPPEFGMQTAGILNITTLPGARKPVGEYDLQAGSYSTTNGDLNFEGPIGKRGDYVFDFAATRTLNAQDPQQPDDQTAHNAGSSVNEFAKLRFRPSSKDTLILTLNQSPDTYQINNRTGLPDSFAQAGEGFGFLGLRNRDGSIPPINIVNPNGLGAAPIVLPSQQAEHMDIDQREVNEYSTLSWQRQLNRTDSLLFAVTFLHAGANLTNHNPPVDVLNLPIDNSIEYNPTAIRNVHHSQIYVAVTLPRKNHEIKFGILNDTQIGNESYQFIPASQLALDDLAVVDPALAPPGAPKQATDAQGHPLFDSSGKPVYVTDVYGNPVYVPTSNTVPTLNVHRSGFYRAAYIQDTWKVSSRFTFNYGFRFDWFRQGQNLGQPIVDTNSLCPRLNFAYNPDRLTSIRWSFNRLFNIPPLAQGSIVGAPIQPETLNQYDISVQRLIGRGQTVKLAYYIKDIRNQVDTGLLIPGSQIGLFSSVNFQIGGVHGVEFSYDLTPPNGIGLDGFVNYTYSIASPAGFDNTGAPAPFFNDHDQRNTVGAGFGYTWKNQANVSFVFTYGSGLASSVVPPSPFRTPNSELDLHLSTGSRFLKGLGALNLDIENVFDSRSVINFQSGFSGTRFQQGRRILLSLSSKF</sequence>
<keyword evidence="3 8" id="KW-1134">Transmembrane beta strand</keyword>
<dbReference type="PATRIC" id="fig|1303518.3.peg.2577"/>
<dbReference type="AlphaFoldDB" id="S0EWJ9"/>
<keyword evidence="6 8" id="KW-0472">Membrane</keyword>
<accession>S0EWJ9</accession>
<dbReference type="GO" id="GO:0015344">
    <property type="term" value="F:siderophore uptake transmembrane transporter activity"/>
    <property type="evidence" value="ECO:0007669"/>
    <property type="project" value="TreeGrafter"/>
</dbReference>
<evidence type="ECO:0000256" key="3">
    <source>
        <dbReference type="ARBA" id="ARBA00022452"/>
    </source>
</evidence>
<evidence type="ECO:0000256" key="4">
    <source>
        <dbReference type="ARBA" id="ARBA00022692"/>
    </source>
</evidence>
<evidence type="ECO:0000256" key="5">
    <source>
        <dbReference type="ARBA" id="ARBA00023077"/>
    </source>
</evidence>
<evidence type="ECO:0000313" key="10">
    <source>
        <dbReference type="EMBL" id="CCW36278.1"/>
    </source>
</evidence>
<proteinExistence type="inferred from homology"/>
<comment type="subcellular location">
    <subcellularLocation>
        <location evidence="1 8">Cell outer membrane</location>
        <topology evidence="1 8">Multi-pass membrane protein</topology>
    </subcellularLocation>
</comment>
<dbReference type="Gene3D" id="2.40.170.20">
    <property type="entry name" value="TonB-dependent receptor, beta-barrel domain"/>
    <property type="match status" value="1"/>
</dbReference>
<protein>
    <recommendedName>
        <fullName evidence="9">TonB-dependent receptor-like beta-barrel domain-containing protein</fullName>
    </recommendedName>
</protein>
<reference evidence="11" key="1">
    <citation type="submission" date="2013-03" db="EMBL/GenBank/DDBJ databases">
        <title>Genome sequence of Chthonomonas calidirosea, the first sequenced genome from the Armatimonadetes phylum (formally candidate division OP10).</title>
        <authorList>
            <person name="Lee K.C.Y."/>
            <person name="Morgan X.C."/>
            <person name="Dunfield P.F."/>
            <person name="Tamas I."/>
            <person name="Houghton K.M."/>
            <person name="Vyssotski M."/>
            <person name="Ryan J.L.J."/>
            <person name="Lagutin K."/>
            <person name="McDonald I.R."/>
            <person name="Stott M.B."/>
        </authorList>
    </citation>
    <scope>NUCLEOTIDE SEQUENCE [LARGE SCALE GENOMIC DNA]</scope>
    <source>
        <strain evidence="11">DSM 23976 / ICMP 18418 / T49</strain>
    </source>
</reference>
<evidence type="ECO:0000256" key="1">
    <source>
        <dbReference type="ARBA" id="ARBA00004571"/>
    </source>
</evidence>
<dbReference type="OrthoDB" id="9764669at2"/>
<dbReference type="SUPFAM" id="SSF56935">
    <property type="entry name" value="Porins"/>
    <property type="match status" value="1"/>
</dbReference>
<dbReference type="Pfam" id="PF00593">
    <property type="entry name" value="TonB_dep_Rec_b-barrel"/>
    <property type="match status" value="1"/>
</dbReference>